<comment type="caution">
    <text evidence="1">The sequence shown here is derived from an EMBL/GenBank/DDBJ whole genome shotgun (WGS) entry which is preliminary data.</text>
</comment>
<reference evidence="1" key="1">
    <citation type="submission" date="2021-06" db="EMBL/GenBank/DDBJ databases">
        <authorList>
            <person name="Hodson N. C."/>
            <person name="Mongue J. A."/>
            <person name="Jaron S. K."/>
        </authorList>
    </citation>
    <scope>NUCLEOTIDE SEQUENCE</scope>
</reference>
<sequence>VEQGKTDGGKCIWHYDRQMKNFPYTNRRKRRLVLSSNAAETLEWKPRDLALSSKCRTNDGIAKDAERSSAKSLSNLNARQLELDAYLAEADAWIARTQVSK</sequence>
<dbReference type="AlphaFoldDB" id="A0A8J2JQG0"/>
<protein>
    <submittedName>
        <fullName evidence="1">Uncharacterized protein</fullName>
    </submittedName>
</protein>
<proteinExistence type="predicted"/>
<evidence type="ECO:0000313" key="2">
    <source>
        <dbReference type="Proteomes" id="UP000708208"/>
    </source>
</evidence>
<organism evidence="1 2">
    <name type="scientific">Allacma fusca</name>
    <dbReference type="NCBI Taxonomy" id="39272"/>
    <lineage>
        <taxon>Eukaryota</taxon>
        <taxon>Metazoa</taxon>
        <taxon>Ecdysozoa</taxon>
        <taxon>Arthropoda</taxon>
        <taxon>Hexapoda</taxon>
        <taxon>Collembola</taxon>
        <taxon>Symphypleona</taxon>
        <taxon>Sminthuridae</taxon>
        <taxon>Allacma</taxon>
    </lineage>
</organism>
<dbReference type="Proteomes" id="UP000708208">
    <property type="component" value="Unassembled WGS sequence"/>
</dbReference>
<accession>A0A8J2JQG0</accession>
<keyword evidence="2" id="KW-1185">Reference proteome</keyword>
<evidence type="ECO:0000313" key="1">
    <source>
        <dbReference type="EMBL" id="CAG7678658.1"/>
    </source>
</evidence>
<gene>
    <name evidence="1" type="ORF">AFUS01_LOCUS2626</name>
</gene>
<feature type="non-terminal residue" evidence="1">
    <location>
        <position position="1"/>
    </location>
</feature>
<dbReference type="EMBL" id="CAJVCH010015172">
    <property type="protein sequence ID" value="CAG7678658.1"/>
    <property type="molecule type" value="Genomic_DNA"/>
</dbReference>
<name>A0A8J2JQG0_9HEXA</name>